<sequence length="298" mass="33393">MSFSNLCKVVPVDAKAPTTINTPVDMANPKCSCHCGCNNVVTFSGGNLLPIRQSQPQPSHLLPLEEIDERIEHAKAIQYIIRSCCRPGSKDFCLRAEHVAAIMTIPLPVFGPNELMSTDIDNFEMKRRPAKAIKDLRHLRRRHRATFVSGQLSQPSIECPSTISHGSTRMDIGETTSFEVKSEPKLRLQVIEPSSLTGSESEYTDELEATELLTIEKHNMDFAEQIKCLARDGNVRAVTGAPNPNAYHIAPFTWNNTQDHICRTFELGANRTFLVRSKFANRTRYLNNWDKPGESDKA</sequence>
<evidence type="ECO:0000313" key="1">
    <source>
        <dbReference type="EMBL" id="KAF5587495.1"/>
    </source>
</evidence>
<comment type="caution">
    <text evidence="1">The sequence shown here is derived from an EMBL/GenBank/DDBJ whole genome shotgun (WGS) entry which is preliminary data.</text>
</comment>
<dbReference type="OrthoDB" id="5416097at2759"/>
<dbReference type="EMBL" id="JAAOAV010000234">
    <property type="protein sequence ID" value="KAF5587495.1"/>
    <property type="molecule type" value="Genomic_DNA"/>
</dbReference>
<evidence type="ECO:0000313" key="2">
    <source>
        <dbReference type="Proteomes" id="UP000547976"/>
    </source>
</evidence>
<protein>
    <submittedName>
        <fullName evidence="1">Uncharacterized protein</fullName>
    </submittedName>
</protein>
<dbReference type="GeneID" id="59311230"/>
<dbReference type="AlphaFoldDB" id="A0A8H5LBW4"/>
<accession>A0A8H5LBW4</accession>
<name>A0A8H5LBW4_GIBSU</name>
<dbReference type="RefSeq" id="XP_036532735.1">
    <property type="nucleotide sequence ID" value="XM_036676512.1"/>
</dbReference>
<keyword evidence="2" id="KW-1185">Reference proteome</keyword>
<proteinExistence type="predicted"/>
<organism evidence="1 2">
    <name type="scientific">Gibberella subglutinans</name>
    <name type="common">Fusarium subglutinans</name>
    <dbReference type="NCBI Taxonomy" id="42677"/>
    <lineage>
        <taxon>Eukaryota</taxon>
        <taxon>Fungi</taxon>
        <taxon>Dikarya</taxon>
        <taxon>Ascomycota</taxon>
        <taxon>Pezizomycotina</taxon>
        <taxon>Sordariomycetes</taxon>
        <taxon>Hypocreomycetidae</taxon>
        <taxon>Hypocreales</taxon>
        <taxon>Nectriaceae</taxon>
        <taxon>Fusarium</taxon>
        <taxon>Fusarium fujikuroi species complex</taxon>
    </lineage>
</organism>
<reference evidence="1 2" key="1">
    <citation type="submission" date="2020-05" db="EMBL/GenBank/DDBJ databases">
        <title>Identification and distribution of gene clusters putatively required for synthesis of sphingolipid metabolism inhibitors in phylogenetically diverse species of the filamentous fungus Fusarium.</title>
        <authorList>
            <person name="Kim H.-S."/>
            <person name="Busman M."/>
            <person name="Brown D.W."/>
            <person name="Divon H."/>
            <person name="Uhlig S."/>
            <person name="Proctor R.H."/>
        </authorList>
    </citation>
    <scope>NUCLEOTIDE SEQUENCE [LARGE SCALE GENOMIC DNA]</scope>
    <source>
        <strain evidence="1 2">NRRL 66333</strain>
    </source>
</reference>
<gene>
    <name evidence="1" type="ORF">FSUBG_11792</name>
</gene>
<dbReference type="Proteomes" id="UP000547976">
    <property type="component" value="Unassembled WGS sequence"/>
</dbReference>